<dbReference type="InterPro" id="IPR038860">
    <property type="entry name" value="YCF72"/>
</dbReference>
<keyword evidence="4" id="KW-0150">Chloroplast</keyword>
<evidence type="ECO:0000256" key="1">
    <source>
        <dbReference type="ARBA" id="ARBA00004229"/>
    </source>
</evidence>
<evidence type="ECO:0000256" key="4">
    <source>
        <dbReference type="ARBA" id="ARBA00022528"/>
    </source>
</evidence>
<comment type="similarity">
    <text evidence="2">Belongs to the ycf72 family.</text>
</comment>
<evidence type="ECO:0000313" key="6">
    <source>
        <dbReference type="EMBL" id="MCL7038757.1"/>
    </source>
</evidence>
<dbReference type="Proteomes" id="UP001177140">
    <property type="component" value="Unassembled WGS sequence"/>
</dbReference>
<evidence type="ECO:0000256" key="3">
    <source>
        <dbReference type="ARBA" id="ARBA00021519"/>
    </source>
</evidence>
<organism evidence="6 7">
    <name type="scientific">Papaver nudicaule</name>
    <name type="common">Iceland poppy</name>
    <dbReference type="NCBI Taxonomy" id="74823"/>
    <lineage>
        <taxon>Eukaryota</taxon>
        <taxon>Viridiplantae</taxon>
        <taxon>Streptophyta</taxon>
        <taxon>Embryophyta</taxon>
        <taxon>Tracheophyta</taxon>
        <taxon>Spermatophyta</taxon>
        <taxon>Magnoliopsida</taxon>
        <taxon>Ranunculales</taxon>
        <taxon>Papaveraceae</taxon>
        <taxon>Papaveroideae</taxon>
        <taxon>Papaver</taxon>
    </lineage>
</organism>
<proteinExistence type="inferred from homology"/>
<dbReference type="PANTHER" id="PTHR37377:SF2">
    <property type="entry name" value="SMALL RIBOSOMAL SUBUNIT PROTEIN US2C"/>
    <property type="match status" value="1"/>
</dbReference>
<sequence>MGMDAYLANAWIRLYPNFSGSPQHYPLVRLLLSSFWISNGPPRTVILIFATAPAALANCPPFPSVISMLCMAVPKGIWVEVDSSF</sequence>
<gene>
    <name evidence="6" type="ORF">MKW94_023606</name>
</gene>
<keyword evidence="5" id="KW-0934">Plastid</keyword>
<reference evidence="6" key="1">
    <citation type="submission" date="2022-03" db="EMBL/GenBank/DDBJ databases">
        <title>A functionally conserved STORR gene fusion in Papaver species that diverged 16.8 million years ago.</title>
        <authorList>
            <person name="Catania T."/>
        </authorList>
    </citation>
    <scope>NUCLEOTIDE SEQUENCE</scope>
    <source>
        <strain evidence="6">S-191538</strain>
    </source>
</reference>
<protein>
    <recommendedName>
        <fullName evidence="3">Uncharacterized protein ycf72</fullName>
    </recommendedName>
</protein>
<evidence type="ECO:0000313" key="7">
    <source>
        <dbReference type="Proteomes" id="UP001177140"/>
    </source>
</evidence>
<dbReference type="PANTHER" id="PTHR37377">
    <property type="entry name" value="RIBULOSE BISPHOSPHATE CARBOXYLASE LARGE CHAIN"/>
    <property type="match status" value="1"/>
</dbReference>
<evidence type="ECO:0000256" key="2">
    <source>
        <dbReference type="ARBA" id="ARBA00009599"/>
    </source>
</evidence>
<dbReference type="EMBL" id="JAJJMA010193778">
    <property type="protein sequence ID" value="MCL7038757.1"/>
    <property type="molecule type" value="Genomic_DNA"/>
</dbReference>
<dbReference type="GO" id="GO:0009507">
    <property type="term" value="C:chloroplast"/>
    <property type="evidence" value="ECO:0007669"/>
    <property type="project" value="UniProtKB-SubCell"/>
</dbReference>
<dbReference type="AlphaFoldDB" id="A0AA42APB0"/>
<accession>A0AA42APB0</accession>
<keyword evidence="7" id="KW-1185">Reference proteome</keyword>
<comment type="caution">
    <text evidence="6">The sequence shown here is derived from an EMBL/GenBank/DDBJ whole genome shotgun (WGS) entry which is preliminary data.</text>
</comment>
<evidence type="ECO:0000256" key="5">
    <source>
        <dbReference type="ARBA" id="ARBA00022640"/>
    </source>
</evidence>
<comment type="subcellular location">
    <subcellularLocation>
        <location evidence="1">Plastid</location>
        <location evidence="1">Chloroplast</location>
    </subcellularLocation>
</comment>
<name>A0AA42APB0_PAPNU</name>